<keyword evidence="2" id="KW-0808">Transferase</keyword>
<dbReference type="EMBL" id="UINC01058443">
    <property type="protein sequence ID" value="SVB80708.1"/>
    <property type="molecule type" value="Genomic_DNA"/>
</dbReference>
<sequence length="182" mass="19523">MEEIVSVWVLTTPEAGEFVGTLLETIFGATASVWLEDGSNEAKVTVYLERESIDSSEEASLGQGLDVLRAAGLDVGEGDWTVERVKREDWSESWKKHFSPIEVGDRLLVKPEWDEIEPKLGQAVVTLNPGMSFGTGHHATTLFCLKQLAECMPAGSTKSLLDAGTGSGILAISAAKLGYGPV</sequence>
<feature type="non-terminal residue" evidence="3">
    <location>
        <position position="182"/>
    </location>
</feature>
<proteinExistence type="predicted"/>
<organism evidence="3">
    <name type="scientific">marine metagenome</name>
    <dbReference type="NCBI Taxonomy" id="408172"/>
    <lineage>
        <taxon>unclassified sequences</taxon>
        <taxon>metagenomes</taxon>
        <taxon>ecological metagenomes</taxon>
    </lineage>
</organism>
<accession>A0A382H085</accession>
<dbReference type="GO" id="GO:0032259">
    <property type="term" value="P:methylation"/>
    <property type="evidence" value="ECO:0007669"/>
    <property type="project" value="UniProtKB-KW"/>
</dbReference>
<dbReference type="GO" id="GO:0008276">
    <property type="term" value="F:protein methyltransferase activity"/>
    <property type="evidence" value="ECO:0007669"/>
    <property type="project" value="TreeGrafter"/>
</dbReference>
<protein>
    <recommendedName>
        <fullName evidence="4">50S ribosomal protein L11 methyltransferase</fullName>
    </recommendedName>
</protein>
<dbReference type="Gene3D" id="3.40.50.150">
    <property type="entry name" value="Vaccinia Virus protein VP39"/>
    <property type="match status" value="1"/>
</dbReference>
<dbReference type="AlphaFoldDB" id="A0A382H085"/>
<evidence type="ECO:0000256" key="2">
    <source>
        <dbReference type="ARBA" id="ARBA00022679"/>
    </source>
</evidence>
<dbReference type="Pfam" id="PF06325">
    <property type="entry name" value="PrmA"/>
    <property type="match status" value="1"/>
</dbReference>
<gene>
    <name evidence="3" type="ORF">METZ01_LOCUS233562</name>
</gene>
<dbReference type="InterPro" id="IPR050078">
    <property type="entry name" value="Ribosomal_L11_MeTrfase_PrmA"/>
</dbReference>
<name>A0A382H085_9ZZZZ</name>
<dbReference type="PANTHER" id="PTHR43648:SF1">
    <property type="entry name" value="ELECTRON TRANSFER FLAVOPROTEIN BETA SUBUNIT LYSINE METHYLTRANSFERASE"/>
    <property type="match status" value="1"/>
</dbReference>
<dbReference type="SUPFAM" id="SSF53335">
    <property type="entry name" value="S-adenosyl-L-methionine-dependent methyltransferases"/>
    <property type="match status" value="1"/>
</dbReference>
<evidence type="ECO:0008006" key="4">
    <source>
        <dbReference type="Google" id="ProtNLM"/>
    </source>
</evidence>
<reference evidence="3" key="1">
    <citation type="submission" date="2018-05" db="EMBL/GenBank/DDBJ databases">
        <authorList>
            <person name="Lanie J.A."/>
            <person name="Ng W.-L."/>
            <person name="Kazmierczak K.M."/>
            <person name="Andrzejewski T.M."/>
            <person name="Davidsen T.M."/>
            <person name="Wayne K.J."/>
            <person name="Tettelin H."/>
            <person name="Glass J.I."/>
            <person name="Rusch D."/>
            <person name="Podicherti R."/>
            <person name="Tsui H.-C.T."/>
            <person name="Winkler M.E."/>
        </authorList>
    </citation>
    <scope>NUCLEOTIDE SEQUENCE</scope>
</reference>
<dbReference type="InterPro" id="IPR029063">
    <property type="entry name" value="SAM-dependent_MTases_sf"/>
</dbReference>
<evidence type="ECO:0000313" key="3">
    <source>
        <dbReference type="EMBL" id="SVB80708.1"/>
    </source>
</evidence>
<keyword evidence="1" id="KW-0489">Methyltransferase</keyword>
<dbReference type="PANTHER" id="PTHR43648">
    <property type="entry name" value="ELECTRON TRANSFER FLAVOPROTEIN BETA SUBUNIT LYSINE METHYLTRANSFERASE"/>
    <property type="match status" value="1"/>
</dbReference>
<evidence type="ECO:0000256" key="1">
    <source>
        <dbReference type="ARBA" id="ARBA00022603"/>
    </source>
</evidence>